<evidence type="ECO:0000259" key="2">
    <source>
        <dbReference type="Pfam" id="PF16401"/>
    </source>
</evidence>
<keyword evidence="4" id="KW-1185">Reference proteome</keyword>
<feature type="transmembrane region" description="Helical" evidence="1">
    <location>
        <begin position="130"/>
        <end position="147"/>
    </location>
</feature>
<feature type="transmembrane region" description="Helical" evidence="1">
    <location>
        <begin position="372"/>
        <end position="394"/>
    </location>
</feature>
<feature type="transmembrane region" description="Helical" evidence="1">
    <location>
        <begin position="66"/>
        <end position="84"/>
    </location>
</feature>
<feature type="transmembrane region" description="Helical" evidence="1">
    <location>
        <begin position="29"/>
        <end position="51"/>
    </location>
</feature>
<evidence type="ECO:0000313" key="4">
    <source>
        <dbReference type="Proteomes" id="UP000488299"/>
    </source>
</evidence>
<comment type="caution">
    <text evidence="3">The sequence shown here is derived from an EMBL/GenBank/DDBJ whole genome shotgun (WGS) entry which is preliminary data.</text>
</comment>
<dbReference type="InterPro" id="IPR032176">
    <property type="entry name" value="DUF5009"/>
</dbReference>
<sequence length="405" mass="43586">MLSTSLPKAPATSTLPAALRVGSIDVLRAITMVFMIFVNDLWSLTGVPVWLEHVAPGVDGIGFSDVIFPAFLFIVGLSSPFAIAHRSNRGDSDRAILLHILGRTVALLVMGLWLVNGESINEAATGMHRLVWNTLSCISFILIWNTYPKTAPQWLITGARLLGAGTLLTLAILYRGGDGTARFEPHWWGILGLIGWSYLVGAVTTLLARGRIAILALVWVTFCGLSMAFGAGLVPKALLFIPEPIIGGTLAGLTLGGVLTATVFRYCLERGLTRPMTVGFLVMSGVLIGLSVYTRPFWGLSKLAATPAWLFLCSAFTLLAFTALYWLVDAAGKGHWFRFIKPAGTDTLLCYLMPHFAYALMVGLGLHLPAFLLAGGVGLAKSFAFALLCVWVAGRLNRLGIKLKL</sequence>
<dbReference type="RefSeq" id="WP_152121771.1">
    <property type="nucleotide sequence ID" value="NZ_WELI01000001.1"/>
</dbReference>
<evidence type="ECO:0000313" key="3">
    <source>
        <dbReference type="EMBL" id="KAB7732456.1"/>
    </source>
</evidence>
<feature type="transmembrane region" description="Helical" evidence="1">
    <location>
        <begin position="214"/>
        <end position="233"/>
    </location>
</feature>
<proteinExistence type="predicted"/>
<feature type="transmembrane region" description="Helical" evidence="1">
    <location>
        <begin position="154"/>
        <end position="174"/>
    </location>
</feature>
<accession>A0A7J5U3X5</accession>
<feature type="transmembrane region" description="Helical" evidence="1">
    <location>
        <begin position="96"/>
        <end position="115"/>
    </location>
</feature>
<keyword evidence="1" id="KW-0472">Membrane</keyword>
<feature type="domain" description="DUF5009" evidence="2">
    <location>
        <begin position="21"/>
        <end position="174"/>
    </location>
</feature>
<dbReference type="Proteomes" id="UP000488299">
    <property type="component" value="Unassembled WGS sequence"/>
</dbReference>
<feature type="transmembrane region" description="Helical" evidence="1">
    <location>
        <begin position="186"/>
        <end position="207"/>
    </location>
</feature>
<dbReference type="PANTHER" id="PTHR31061">
    <property type="entry name" value="LD22376P"/>
    <property type="match status" value="1"/>
</dbReference>
<keyword evidence="1" id="KW-0812">Transmembrane</keyword>
<keyword evidence="1" id="KW-1133">Transmembrane helix</keyword>
<feature type="transmembrane region" description="Helical" evidence="1">
    <location>
        <begin position="306"/>
        <end position="328"/>
    </location>
</feature>
<evidence type="ECO:0000256" key="1">
    <source>
        <dbReference type="SAM" id="Phobius"/>
    </source>
</evidence>
<dbReference type="AlphaFoldDB" id="A0A7J5U3X5"/>
<dbReference type="EMBL" id="WELI01000001">
    <property type="protein sequence ID" value="KAB7732456.1"/>
    <property type="molecule type" value="Genomic_DNA"/>
</dbReference>
<feature type="transmembrane region" description="Helical" evidence="1">
    <location>
        <begin position="348"/>
        <end position="366"/>
    </location>
</feature>
<name>A0A7J5U3X5_9BACT</name>
<feature type="transmembrane region" description="Helical" evidence="1">
    <location>
        <begin position="276"/>
        <end position="294"/>
    </location>
</feature>
<dbReference type="PANTHER" id="PTHR31061:SF24">
    <property type="entry name" value="LD22376P"/>
    <property type="match status" value="1"/>
</dbReference>
<dbReference type="Pfam" id="PF16401">
    <property type="entry name" value="DUF5009"/>
    <property type="match status" value="1"/>
</dbReference>
<protein>
    <submittedName>
        <fullName evidence="3">DUF5009 domain-containing protein</fullName>
    </submittedName>
</protein>
<reference evidence="3 4" key="1">
    <citation type="submission" date="2019-10" db="EMBL/GenBank/DDBJ databases">
        <title>Rudanella paleaurantiibacter sp. nov., isolated from sludge.</title>
        <authorList>
            <person name="Xu S.Q."/>
        </authorList>
    </citation>
    <scope>NUCLEOTIDE SEQUENCE [LARGE SCALE GENOMIC DNA]</scope>
    <source>
        <strain evidence="3 4">HX-22-17</strain>
    </source>
</reference>
<feature type="transmembrane region" description="Helical" evidence="1">
    <location>
        <begin position="245"/>
        <end position="264"/>
    </location>
</feature>
<organism evidence="3 4">
    <name type="scientific">Rudanella paleaurantiibacter</name>
    <dbReference type="NCBI Taxonomy" id="2614655"/>
    <lineage>
        <taxon>Bacteria</taxon>
        <taxon>Pseudomonadati</taxon>
        <taxon>Bacteroidota</taxon>
        <taxon>Cytophagia</taxon>
        <taxon>Cytophagales</taxon>
        <taxon>Cytophagaceae</taxon>
        <taxon>Rudanella</taxon>
    </lineage>
</organism>
<gene>
    <name evidence="3" type="ORF">F5984_00390</name>
</gene>